<dbReference type="OMA" id="RSNMFVP"/>
<feature type="region of interest" description="Disordered" evidence="7">
    <location>
        <begin position="309"/>
        <end position="409"/>
    </location>
</feature>
<feature type="compositionally biased region" description="Polar residues" evidence="7">
    <location>
        <begin position="248"/>
        <end position="265"/>
    </location>
</feature>
<keyword evidence="10" id="KW-1185">Reference proteome</keyword>
<evidence type="ECO:0000259" key="8">
    <source>
        <dbReference type="Pfam" id="PF03941"/>
    </source>
</evidence>
<keyword evidence="5" id="KW-0206">Cytoskeleton</keyword>
<accession>C5DIE0</accession>
<feature type="compositionally biased region" description="Basic and acidic residues" evidence="7">
    <location>
        <begin position="162"/>
        <end position="178"/>
    </location>
</feature>
<dbReference type="Proteomes" id="UP000002036">
    <property type="component" value="Chromosome E"/>
</dbReference>
<feature type="domain" description="Inner centromere protein ARK-binding" evidence="8">
    <location>
        <begin position="709"/>
        <end position="759"/>
    </location>
</feature>
<comment type="similarity">
    <text evidence="3">Belongs to the INCENP family.</text>
</comment>
<proteinExistence type="inferred from homology"/>
<feature type="compositionally biased region" description="Polar residues" evidence="7">
    <location>
        <begin position="315"/>
        <end position="344"/>
    </location>
</feature>
<dbReference type="KEGG" id="lth:KLTH0E11770g"/>
<feature type="region of interest" description="Disordered" evidence="7">
    <location>
        <begin position="617"/>
        <end position="641"/>
    </location>
</feature>
<reference evidence="9 10" key="1">
    <citation type="journal article" date="2009" name="Genome Res.">
        <title>Comparative genomics of protoploid Saccharomycetaceae.</title>
        <authorList>
            <consortium name="The Genolevures Consortium"/>
            <person name="Souciet J.-L."/>
            <person name="Dujon B."/>
            <person name="Gaillardin C."/>
            <person name="Johnston M."/>
            <person name="Baret P.V."/>
            <person name="Cliften P."/>
            <person name="Sherman D.J."/>
            <person name="Weissenbach J."/>
            <person name="Westhof E."/>
            <person name="Wincker P."/>
            <person name="Jubin C."/>
            <person name="Poulain J."/>
            <person name="Barbe V."/>
            <person name="Segurens B."/>
            <person name="Artiguenave F."/>
            <person name="Anthouard V."/>
            <person name="Vacherie B."/>
            <person name="Val M.-E."/>
            <person name="Fulton R.S."/>
            <person name="Minx P."/>
            <person name="Wilson R."/>
            <person name="Durrens P."/>
            <person name="Jean G."/>
            <person name="Marck C."/>
            <person name="Martin T."/>
            <person name="Nikolski M."/>
            <person name="Rolland T."/>
            <person name="Seret M.-L."/>
            <person name="Casaregola S."/>
            <person name="Despons L."/>
            <person name="Fairhead C."/>
            <person name="Fischer G."/>
            <person name="Lafontaine I."/>
            <person name="Leh V."/>
            <person name="Lemaire M."/>
            <person name="de Montigny J."/>
            <person name="Neuveglise C."/>
            <person name="Thierry A."/>
            <person name="Blanc-Lenfle I."/>
            <person name="Bleykasten C."/>
            <person name="Diffels J."/>
            <person name="Fritsch E."/>
            <person name="Frangeul L."/>
            <person name="Goeffon A."/>
            <person name="Jauniaux N."/>
            <person name="Kachouri-Lafond R."/>
            <person name="Payen C."/>
            <person name="Potier S."/>
            <person name="Pribylova L."/>
            <person name="Ozanne C."/>
            <person name="Richard G.-F."/>
            <person name="Sacerdot C."/>
            <person name="Straub M.-L."/>
            <person name="Talla E."/>
        </authorList>
    </citation>
    <scope>NUCLEOTIDE SEQUENCE [LARGE SCALE GENOMIC DNA]</scope>
    <source>
        <strain evidence="10">ATCC 56472 / CBS 6340 / NRRL Y-8284</strain>
    </source>
</reference>
<keyword evidence="6" id="KW-0539">Nucleus</keyword>
<feature type="compositionally biased region" description="Basic and acidic residues" evidence="7">
    <location>
        <begin position="72"/>
        <end position="92"/>
    </location>
</feature>
<dbReference type="STRING" id="559295.C5DIE0"/>
<dbReference type="eggNOG" id="ENOG502S0AD">
    <property type="taxonomic scope" value="Eukaryota"/>
</dbReference>
<evidence type="ECO:0000313" key="10">
    <source>
        <dbReference type="Proteomes" id="UP000002036"/>
    </source>
</evidence>
<feature type="compositionally biased region" description="Polar residues" evidence="7">
    <location>
        <begin position="93"/>
        <end position="119"/>
    </location>
</feature>
<dbReference type="HOGENOM" id="CLU_015675_0_0_1"/>
<dbReference type="GO" id="GO:0005819">
    <property type="term" value="C:spindle"/>
    <property type="evidence" value="ECO:0007669"/>
    <property type="project" value="UniProtKB-SubCell"/>
</dbReference>
<feature type="compositionally biased region" description="Polar residues" evidence="7">
    <location>
        <begin position="487"/>
        <end position="499"/>
    </location>
</feature>
<feature type="compositionally biased region" description="Basic and acidic residues" evidence="7">
    <location>
        <begin position="617"/>
        <end position="626"/>
    </location>
</feature>
<sequence>MDWAVRSARKKTRFLQGGSRSIVESLNKLNEVVTEGQDAITSACIVSSKWLEEEMKKFRDAYPKKATTNSPEKSKLDEKIVLEESTPRKLEATDNNESPKASPQGSPQVSPHISSQVSPRVSPRAGPQASPQVSQHMSSGATAEGSLEESIQSTPKSTFAERSAKKPENPTHNKKQDDETQSTLNIGGKSSATKSSPWSPYKSNKNNILPNFVEVPMAATKNVTKNKVEKDSVFRRLNASQRRFVENSPPSALEQSARNPSTETSKPYEEVRDEKQALRDRTQRRSNMFVPLPDKDPLVLHAASIPRQKKGSLDFTPNNNEIAPTSNNNTKTLNFTVDSTTAVNKTPKPPLSNVFDRLSSKSTKSFENKASSRSPTRDLKRQRPHHFTYREGTGSPKERKSPQTEHTNRSIQETLKSIFDSQIPKLSQDNLGSDHNIGASASQITGRVKTRNSLIPKLSGHTVVSPISANKRLSSQKYNEPLFTLDRSPSNRSKSTASTKVDARRSGVPEEFPVGTKGSLVHTNKSNKSSVNERSLNNETSSQKLSTTNIEENSAKDEKKQIAAGLCGEDLDSSRKGNIMRMKITQDRLTKFQLPPLAVSEKQDVKKKLDKRLSEVMRNQKEQQRRHQEKLKRKSNLEEDLRQRKSRILQESEAQKIIKSIHPVFDIAEKEANVRSRNTVLYDLNSTDHRQMIGGGQDETYGGDTTLPDIDSDSDAEDRSILAPWAQAPFLQEQLLVQQKWDPEKIFGPIPPLHTDEIFQTSRLSRLKSRQSLSRTMQVTHSEPTRK</sequence>
<dbReference type="InParanoid" id="C5DIE0"/>
<dbReference type="EMBL" id="CU928169">
    <property type="protein sequence ID" value="CAR23551.1"/>
    <property type="molecule type" value="Genomic_DNA"/>
</dbReference>
<evidence type="ECO:0000256" key="7">
    <source>
        <dbReference type="SAM" id="MobiDB-lite"/>
    </source>
</evidence>
<feature type="compositionally biased region" description="Polar residues" evidence="7">
    <location>
        <begin position="181"/>
        <end position="209"/>
    </location>
</feature>
<feature type="region of interest" description="Disordered" evidence="7">
    <location>
        <begin position="482"/>
        <end position="559"/>
    </location>
</feature>
<feature type="compositionally biased region" description="Polar residues" evidence="7">
    <location>
        <begin position="521"/>
        <end position="552"/>
    </location>
</feature>
<feature type="compositionally biased region" description="Basic and acidic residues" evidence="7">
    <location>
        <begin position="396"/>
        <end position="408"/>
    </location>
</feature>
<dbReference type="RefSeq" id="XP_002553988.1">
    <property type="nucleotide sequence ID" value="XM_002553942.1"/>
</dbReference>
<dbReference type="GeneID" id="8292155"/>
<feature type="region of interest" description="Disordered" evidence="7">
    <location>
        <begin position="59"/>
        <end position="294"/>
    </location>
</feature>
<keyword evidence="4" id="KW-0963">Cytoplasm</keyword>
<evidence type="ECO:0000256" key="3">
    <source>
        <dbReference type="ARBA" id="ARBA00010042"/>
    </source>
</evidence>
<evidence type="ECO:0000256" key="4">
    <source>
        <dbReference type="ARBA" id="ARBA00022490"/>
    </source>
</evidence>
<name>C5DIE0_LACTC</name>
<feature type="compositionally biased region" description="Polar residues" evidence="7">
    <location>
        <begin position="426"/>
        <end position="445"/>
    </location>
</feature>
<evidence type="ECO:0000256" key="5">
    <source>
        <dbReference type="ARBA" id="ARBA00023212"/>
    </source>
</evidence>
<dbReference type="InterPro" id="IPR005635">
    <property type="entry name" value="Inner_centromere_prot_ARK-bd"/>
</dbReference>
<gene>
    <name evidence="9" type="ordered locus">KLTH0E11770g</name>
</gene>
<evidence type="ECO:0000256" key="2">
    <source>
        <dbReference type="ARBA" id="ARBA00004186"/>
    </source>
</evidence>
<evidence type="ECO:0000256" key="6">
    <source>
        <dbReference type="ARBA" id="ARBA00023242"/>
    </source>
</evidence>
<feature type="compositionally biased region" description="Basic and acidic residues" evidence="7">
    <location>
        <begin position="266"/>
        <end position="283"/>
    </location>
</feature>
<protein>
    <submittedName>
        <fullName evidence="9">KLTH0E11770p</fullName>
    </submittedName>
</protein>
<dbReference type="AlphaFoldDB" id="C5DIE0"/>
<dbReference type="GO" id="GO:0005634">
    <property type="term" value="C:nucleus"/>
    <property type="evidence" value="ECO:0007669"/>
    <property type="project" value="UniProtKB-SubCell"/>
</dbReference>
<feature type="compositionally biased region" description="Polar residues" evidence="7">
    <location>
        <begin position="129"/>
        <end position="141"/>
    </location>
</feature>
<dbReference type="OrthoDB" id="6123at2759"/>
<dbReference type="FunCoup" id="C5DIE0">
    <property type="interactions" value="43"/>
</dbReference>
<evidence type="ECO:0000256" key="1">
    <source>
        <dbReference type="ARBA" id="ARBA00004123"/>
    </source>
</evidence>
<feature type="region of interest" description="Disordered" evidence="7">
    <location>
        <begin position="426"/>
        <end position="447"/>
    </location>
</feature>
<organism evidence="9 10">
    <name type="scientific">Lachancea thermotolerans (strain ATCC 56472 / CBS 6340 / NRRL Y-8284)</name>
    <name type="common">Yeast</name>
    <name type="synonym">Kluyveromyces thermotolerans</name>
    <dbReference type="NCBI Taxonomy" id="559295"/>
    <lineage>
        <taxon>Eukaryota</taxon>
        <taxon>Fungi</taxon>
        <taxon>Dikarya</taxon>
        <taxon>Ascomycota</taxon>
        <taxon>Saccharomycotina</taxon>
        <taxon>Saccharomycetes</taxon>
        <taxon>Saccharomycetales</taxon>
        <taxon>Saccharomycetaceae</taxon>
        <taxon>Lachancea</taxon>
    </lineage>
</organism>
<feature type="compositionally biased region" description="Polar residues" evidence="7">
    <location>
        <begin position="360"/>
        <end position="374"/>
    </location>
</feature>
<evidence type="ECO:0000313" key="9">
    <source>
        <dbReference type="EMBL" id="CAR23551.1"/>
    </source>
</evidence>
<comment type="subcellular location">
    <subcellularLocation>
        <location evidence="2">Cytoplasm</location>
        <location evidence="2">Cytoskeleton</location>
        <location evidence="2">Spindle</location>
    </subcellularLocation>
    <subcellularLocation>
        <location evidence="1">Nucleus</location>
    </subcellularLocation>
</comment>
<dbReference type="Pfam" id="PF03941">
    <property type="entry name" value="INCENP_ARK-bind"/>
    <property type="match status" value="1"/>
</dbReference>